<dbReference type="PANTHER" id="PTHR11223">
    <property type="entry name" value="EXPORTIN 1/5"/>
    <property type="match status" value="1"/>
</dbReference>
<dbReference type="InterPro" id="IPR001494">
    <property type="entry name" value="Importin-beta_N"/>
</dbReference>
<evidence type="ECO:0000256" key="11">
    <source>
        <dbReference type="ARBA" id="ARBA00023242"/>
    </source>
</evidence>
<dbReference type="PANTHER" id="PTHR11223:SF3">
    <property type="entry name" value="EXPORTIN-5"/>
    <property type="match status" value="1"/>
</dbReference>
<comment type="function">
    <text evidence="12">Mediates the nuclear export of micro-RNA precursors, which form short hairpins. Also mediates the nuclear export of synthetic short hairpin RNAs used for RNA interference. In some circumstances can also mediate the nuclear export of deacylated and aminoacylated tRNAs. Specifically recognizes dsRNAs that lack a 5'-overhang in a sequence-independent manner, have only a short 3'-overhang, and that have a double-stranded length of at least 15 base-pairs. Binding is dependent on Ran-GTP.</text>
</comment>
<evidence type="ECO:0000256" key="9">
    <source>
        <dbReference type="ARBA" id="ARBA00022990"/>
    </source>
</evidence>
<evidence type="ECO:0000256" key="13">
    <source>
        <dbReference type="ARBA" id="ARBA00073518"/>
    </source>
</evidence>
<sequence>MAEPVAEMCDQLIKAVYVMMDPESNQRFRLEALKFCEEFKEKCPFCVQCGLQLSDQTQNPVIRHFGLQILEHAIKFRWNSMSQEEKVTLKNCAMELLSKGTRPILEEESHIKDALSRIVVEMIKREWPQNWPHMLKEMETLTTMGETQAELVMLILLRLAEDVITFQTLPTQRRRDIQQTLTQNMNGLFSFLLTVLQHSVDHYRKLKPLAAEEAKAKAHCRVGVATLNTLAGYIDWVPMVHITNGNCRLLEVLCLLLSERDLQLEAAECLLIAISRKGKLEDRKPLMVLFDDVAIHYILSAAQSADGAAIGNNSTQADETAGLVEKHYTFLKRLCQVLCAIGNQLCSLVGSAVEVDVPRNLNKYLEAFLSFTTHPSQFLKSSTQITWGTLFRHEVLSKDPVVIQVAMTYLRETRTNIVKTGFPSRNDSPSCEYSRGDFDSDEDFNSFFNSFRAQQGEVVRLACRIVPEEAFLVTSEWLQYQLITPINTGNTTSKIGEGLCSVLSPSAVQWDAMTFYTESVVGQLFKVTEKERLPVEKGIELLQMVLSYDTRDPLILSCILTNMSTLFPFATHQPQLLPQVLTKLFAAITFEVVEDNKAPRTRAVKNVRRHACSAIVKICRDYPEFVLPSFDTLYTHVKKLFSNEMLLTQMEKCALMEALVLISNQFKDHSKQEAFLEELLAPVRTHWLSEEIRSVLWDPVSFLAHIGADQVMSDPCTEDQFGISRSRISFCVYTLMGVVKRARWPSDPQEAFSGGFVTGQTVTGDPIYRNPCSTQVLAILPNLLGLIRTLNSLFSPENMARLSETFVRVHEVMDVEKNLILGLPQPVLDVYDSPVYKTALERMQGFLCTLYDNCFHVLGNLGPSLVQDFYTIDGLSHRIIHSVLSNLDNVPDNRLRPLLRVFMKQLVVSCPQEYYESLLCPLLGPVFAYMLQRLTLKWQIINQRSSHIESEEESAILEETQVTQEMLEEHLVRIVTKELLDLIITSCISRKASEPVSKEEMADNDGEEMATYSSQGVQLSSANSADELTDLGKCLLKHEDIYITLLTIAFTALCWKDTSICQRTASLVCWTLLRQVSGGNLLPEAVTWVYMSVLKGLQIHGQHEGSNATLTQLALLIYENLRPRYMELKGVMTQIPNIQQEALDQFDHKILNPATNKITDKKRRDQFKKLIAGAVGKPLGQQFKKEVHIRNLPSLFKVGKSDTKRDLLESNETAGLTALFGPQQDDV</sequence>
<dbReference type="InterPro" id="IPR011989">
    <property type="entry name" value="ARM-like"/>
</dbReference>
<evidence type="ECO:0000256" key="7">
    <source>
        <dbReference type="ARBA" id="ARBA00022884"/>
    </source>
</evidence>
<comment type="similarity">
    <text evidence="3">Belongs to the exportin family.</text>
</comment>
<keyword evidence="17" id="KW-1185">Reference proteome</keyword>
<evidence type="ECO:0000256" key="5">
    <source>
        <dbReference type="ARBA" id="ARBA00022490"/>
    </source>
</evidence>
<dbReference type="SMART" id="SM00913">
    <property type="entry name" value="IBN_N"/>
    <property type="match status" value="1"/>
</dbReference>
<dbReference type="GO" id="GO:0006611">
    <property type="term" value="P:protein export from nucleus"/>
    <property type="evidence" value="ECO:0007669"/>
    <property type="project" value="UniProtKB-ARBA"/>
</dbReference>
<evidence type="ECO:0000256" key="1">
    <source>
        <dbReference type="ARBA" id="ARBA00004123"/>
    </source>
</evidence>
<name>A0ABD1JB73_9TELE</name>
<keyword evidence="6" id="KW-0820">tRNA-binding</keyword>
<evidence type="ECO:0000256" key="4">
    <source>
        <dbReference type="ARBA" id="ARBA00022448"/>
    </source>
</evidence>
<dbReference type="GO" id="GO:0031047">
    <property type="term" value="P:regulatory ncRNA-mediated gene silencing"/>
    <property type="evidence" value="ECO:0007669"/>
    <property type="project" value="UniProtKB-KW"/>
</dbReference>
<dbReference type="SUPFAM" id="SSF48371">
    <property type="entry name" value="ARM repeat"/>
    <property type="match status" value="1"/>
</dbReference>
<evidence type="ECO:0000256" key="14">
    <source>
        <dbReference type="ARBA" id="ARBA00077871"/>
    </source>
</evidence>
<dbReference type="Gene3D" id="1.25.10.10">
    <property type="entry name" value="Leucine-rich Repeat Variant"/>
    <property type="match status" value="1"/>
</dbReference>
<dbReference type="EMBL" id="JBHFQA010000018">
    <property type="protein sequence ID" value="KAL2083565.1"/>
    <property type="molecule type" value="Genomic_DNA"/>
</dbReference>
<evidence type="ECO:0000256" key="2">
    <source>
        <dbReference type="ARBA" id="ARBA00004496"/>
    </source>
</evidence>
<dbReference type="Pfam" id="PF03810">
    <property type="entry name" value="IBN_N"/>
    <property type="match status" value="1"/>
</dbReference>
<gene>
    <name evidence="16" type="ORF">ACEWY4_021338</name>
</gene>
<dbReference type="AlphaFoldDB" id="A0ABD1JB73"/>
<dbReference type="InterPro" id="IPR045478">
    <property type="entry name" value="Exportin-5_C"/>
</dbReference>
<accession>A0ABD1JB73</accession>
<dbReference type="FunFam" id="1.25.10.10:FF:000204">
    <property type="entry name" value="Exportin 5"/>
    <property type="match status" value="1"/>
</dbReference>
<evidence type="ECO:0000256" key="3">
    <source>
        <dbReference type="ARBA" id="ARBA00009466"/>
    </source>
</evidence>
<proteinExistence type="inferred from homology"/>
<evidence type="ECO:0000259" key="15">
    <source>
        <dbReference type="SMART" id="SM00913"/>
    </source>
</evidence>
<reference evidence="16 17" key="1">
    <citation type="submission" date="2024-09" db="EMBL/GenBank/DDBJ databases">
        <title>A chromosome-level genome assembly of Gray's grenadier anchovy, Coilia grayii.</title>
        <authorList>
            <person name="Fu Z."/>
        </authorList>
    </citation>
    <scope>NUCLEOTIDE SEQUENCE [LARGE SCALE GENOMIC DNA]</scope>
    <source>
        <strain evidence="16">G4</strain>
        <tissue evidence="16">Muscle</tissue>
    </source>
</reference>
<dbReference type="Proteomes" id="UP001591681">
    <property type="component" value="Unassembled WGS sequence"/>
</dbReference>
<evidence type="ECO:0000256" key="6">
    <source>
        <dbReference type="ARBA" id="ARBA00022555"/>
    </source>
</evidence>
<keyword evidence="9" id="KW-0007">Acetylation</keyword>
<comment type="caution">
    <text evidence="16">The sequence shown here is derived from an EMBL/GenBank/DDBJ whole genome shotgun (WGS) entry which is preliminary data.</text>
</comment>
<feature type="domain" description="Importin N-terminal" evidence="15">
    <location>
        <begin position="32"/>
        <end position="99"/>
    </location>
</feature>
<dbReference type="Pfam" id="PF08389">
    <property type="entry name" value="Xpo1"/>
    <property type="match status" value="1"/>
</dbReference>
<evidence type="ECO:0000256" key="8">
    <source>
        <dbReference type="ARBA" id="ARBA00022927"/>
    </source>
</evidence>
<dbReference type="InterPro" id="IPR016024">
    <property type="entry name" value="ARM-type_fold"/>
</dbReference>
<keyword evidence="11" id="KW-0539">Nucleus</keyword>
<dbReference type="GO" id="GO:0005634">
    <property type="term" value="C:nucleus"/>
    <property type="evidence" value="ECO:0007669"/>
    <property type="project" value="UniProtKB-SubCell"/>
</dbReference>
<evidence type="ECO:0000256" key="10">
    <source>
        <dbReference type="ARBA" id="ARBA00023158"/>
    </source>
</evidence>
<keyword evidence="8" id="KW-0653">Protein transport</keyword>
<dbReference type="InterPro" id="IPR013598">
    <property type="entry name" value="Exportin-1/Importin-b-like"/>
</dbReference>
<keyword evidence="4" id="KW-0813">Transport</keyword>
<keyword evidence="10" id="KW-0943">RNA-mediated gene silencing</keyword>
<organism evidence="16 17">
    <name type="scientific">Coilia grayii</name>
    <name type="common">Gray's grenadier anchovy</name>
    <dbReference type="NCBI Taxonomy" id="363190"/>
    <lineage>
        <taxon>Eukaryota</taxon>
        <taxon>Metazoa</taxon>
        <taxon>Chordata</taxon>
        <taxon>Craniata</taxon>
        <taxon>Vertebrata</taxon>
        <taxon>Euteleostomi</taxon>
        <taxon>Actinopterygii</taxon>
        <taxon>Neopterygii</taxon>
        <taxon>Teleostei</taxon>
        <taxon>Clupei</taxon>
        <taxon>Clupeiformes</taxon>
        <taxon>Clupeoidei</taxon>
        <taxon>Engraulidae</taxon>
        <taxon>Coilinae</taxon>
        <taxon>Coilia</taxon>
    </lineage>
</organism>
<evidence type="ECO:0000256" key="12">
    <source>
        <dbReference type="ARBA" id="ARBA00057045"/>
    </source>
</evidence>
<dbReference type="GO" id="GO:0000049">
    <property type="term" value="F:tRNA binding"/>
    <property type="evidence" value="ECO:0007669"/>
    <property type="project" value="UniProtKB-KW"/>
</dbReference>
<keyword evidence="7" id="KW-0694">RNA-binding</keyword>
<evidence type="ECO:0000313" key="16">
    <source>
        <dbReference type="EMBL" id="KAL2083565.1"/>
    </source>
</evidence>
<keyword evidence="5" id="KW-0963">Cytoplasm</keyword>
<dbReference type="GO" id="GO:0005737">
    <property type="term" value="C:cytoplasm"/>
    <property type="evidence" value="ECO:0007669"/>
    <property type="project" value="UniProtKB-SubCell"/>
</dbReference>
<protein>
    <recommendedName>
        <fullName evidence="13">Exportin-5</fullName>
    </recommendedName>
    <alternativeName>
        <fullName evidence="14">Ran-binding protein 21</fullName>
    </alternativeName>
</protein>
<comment type="subcellular location">
    <subcellularLocation>
        <location evidence="2">Cytoplasm</location>
    </subcellularLocation>
    <subcellularLocation>
        <location evidence="1">Nucleus</location>
    </subcellularLocation>
</comment>
<dbReference type="GO" id="GO:0005049">
    <property type="term" value="F:nuclear export signal receptor activity"/>
    <property type="evidence" value="ECO:0007669"/>
    <property type="project" value="UniProtKB-ARBA"/>
</dbReference>
<evidence type="ECO:0000313" key="17">
    <source>
        <dbReference type="Proteomes" id="UP001591681"/>
    </source>
</evidence>
<dbReference type="InterPro" id="IPR045065">
    <property type="entry name" value="XPO1/5"/>
</dbReference>
<dbReference type="Pfam" id="PF19273">
    <property type="entry name" value="Exportin-5"/>
    <property type="match status" value="1"/>
</dbReference>